<feature type="domain" description="AMP-dependent synthetase/ligase" evidence="1">
    <location>
        <begin position="17"/>
        <end position="378"/>
    </location>
</feature>
<keyword evidence="4" id="KW-1185">Reference proteome</keyword>
<evidence type="ECO:0000313" key="4">
    <source>
        <dbReference type="Proteomes" id="UP000273119"/>
    </source>
</evidence>
<dbReference type="InterPro" id="IPR042099">
    <property type="entry name" value="ANL_N_sf"/>
</dbReference>
<evidence type="ECO:0000259" key="1">
    <source>
        <dbReference type="Pfam" id="PF00501"/>
    </source>
</evidence>
<dbReference type="Pfam" id="PF13193">
    <property type="entry name" value="AMP-binding_C"/>
    <property type="match status" value="1"/>
</dbReference>
<dbReference type="SUPFAM" id="SSF56801">
    <property type="entry name" value="Acetyl-CoA synthetase-like"/>
    <property type="match status" value="1"/>
</dbReference>
<dbReference type="CDD" id="cd05936">
    <property type="entry name" value="FC-FACS_FadD_like"/>
    <property type="match status" value="1"/>
</dbReference>
<dbReference type="InterPro" id="IPR000873">
    <property type="entry name" value="AMP-dep_synth/lig_dom"/>
</dbReference>
<feature type="domain" description="AMP-binding enzyme C-terminal" evidence="2">
    <location>
        <begin position="428"/>
        <end position="503"/>
    </location>
</feature>
<gene>
    <name evidence="3" type="ORF">DWQ67_06205</name>
</gene>
<dbReference type="Gene3D" id="3.40.50.12780">
    <property type="entry name" value="N-terminal domain of ligase-like"/>
    <property type="match status" value="1"/>
</dbReference>
<dbReference type="AlphaFoldDB" id="A0A496PKB6"/>
<dbReference type="InterPro" id="IPR045851">
    <property type="entry name" value="AMP-bd_C_sf"/>
</dbReference>
<proteinExistence type="predicted"/>
<dbReference type="InterPro" id="IPR020845">
    <property type="entry name" value="AMP-binding_CS"/>
</dbReference>
<dbReference type="Pfam" id="PF00501">
    <property type="entry name" value="AMP-binding"/>
    <property type="match status" value="1"/>
</dbReference>
<keyword evidence="3" id="KW-0436">Ligase</keyword>
<comment type="caution">
    <text evidence="3">The sequence shown here is derived from an EMBL/GenBank/DDBJ whole genome shotgun (WGS) entry which is preliminary data.</text>
</comment>
<dbReference type="Gene3D" id="3.30.300.30">
    <property type="match status" value="1"/>
</dbReference>
<dbReference type="RefSeq" id="WP_121484915.1">
    <property type="nucleotide sequence ID" value="NZ_QQXL01000003.1"/>
</dbReference>
<dbReference type="EMBL" id="QQXL01000003">
    <property type="protein sequence ID" value="RKW70890.1"/>
    <property type="molecule type" value="Genomic_DNA"/>
</dbReference>
<dbReference type="InterPro" id="IPR050237">
    <property type="entry name" value="ATP-dep_AMP-bd_enzyme"/>
</dbReference>
<dbReference type="PANTHER" id="PTHR43767:SF12">
    <property type="entry name" value="AMP-DEPENDENT SYNTHETASE AND LIGASE"/>
    <property type="match status" value="1"/>
</dbReference>
<protein>
    <submittedName>
        <fullName evidence="3">Long-chain fatty acid--CoA ligase</fullName>
    </submittedName>
</protein>
<accession>A0A496PKB6</accession>
<dbReference type="PROSITE" id="PS00455">
    <property type="entry name" value="AMP_BINDING"/>
    <property type="match status" value="1"/>
</dbReference>
<sequence length="522" mass="55234">MTQTGFTGINVASVLVESAHRHASRTAITLGPQSLSYTQVWAQTRAYAGALRAKGVGPGSKVAVLMPNIPHFAFTYYAVLGLGATVVPVHALLKRHEIEYVLADSEASILVAAAPLLGEGAPGAQAAGVELLSVLAPEELGTTRLEDLAAAATPIDQIELCHPEDIAAILYTSGTTGKPKGAMLSHFALLEQTSALLIGTFDMDENDKILGALPLFHIFGQTIVLNLGIRSGAELVLVPKFNGAEAWDALVNGGITIMAGVPTMYVALVEAARGKEDRPSSLRYAVSGGAALPLSILERFEQASGALIHEGYGLTETSPVVSFNEVGVPTVPGSIGRPIWGIDAEIADPAIADKIVLLPRGELGEVVVRGHNLFSGYLGRPEATAEAVVDGWFRTGDLGTKGEDDYLRIMDRKKDMVLRNGYNVYPREVEEALLTHPEISNVAVYGVPDDVRGQEVAAAVTLTPGSTLTVEAVRAYGEERLAAYKYPRIVELVQEFPVGPSGKILKRELVASYVERVGGASA</sequence>
<dbReference type="GO" id="GO:0016877">
    <property type="term" value="F:ligase activity, forming carbon-sulfur bonds"/>
    <property type="evidence" value="ECO:0007669"/>
    <property type="project" value="UniProtKB-ARBA"/>
</dbReference>
<dbReference type="InterPro" id="IPR025110">
    <property type="entry name" value="AMP-bd_C"/>
</dbReference>
<dbReference type="PANTHER" id="PTHR43767">
    <property type="entry name" value="LONG-CHAIN-FATTY-ACID--COA LIGASE"/>
    <property type="match status" value="1"/>
</dbReference>
<reference evidence="3 4" key="1">
    <citation type="submission" date="2018-07" db="EMBL/GenBank/DDBJ databases">
        <title>Arthrobacter sp. nov., isolated from raw cow's milk with high bacterial count.</title>
        <authorList>
            <person name="Hahne J."/>
            <person name="Isele D."/>
            <person name="Lipski A."/>
        </authorList>
    </citation>
    <scope>NUCLEOTIDE SEQUENCE [LARGE SCALE GENOMIC DNA]</scope>
    <source>
        <strain evidence="3 4">JZ R-183</strain>
    </source>
</reference>
<name>A0A496PKB6_9MICC</name>
<dbReference type="Proteomes" id="UP000273119">
    <property type="component" value="Unassembled WGS sequence"/>
</dbReference>
<evidence type="ECO:0000313" key="3">
    <source>
        <dbReference type="EMBL" id="RKW70890.1"/>
    </source>
</evidence>
<evidence type="ECO:0000259" key="2">
    <source>
        <dbReference type="Pfam" id="PF13193"/>
    </source>
</evidence>
<organism evidence="3 4">
    <name type="scientific">Galactobacter caseinivorans</name>
    <dbReference type="NCBI Taxonomy" id="2676123"/>
    <lineage>
        <taxon>Bacteria</taxon>
        <taxon>Bacillati</taxon>
        <taxon>Actinomycetota</taxon>
        <taxon>Actinomycetes</taxon>
        <taxon>Micrococcales</taxon>
        <taxon>Micrococcaceae</taxon>
        <taxon>Galactobacter</taxon>
    </lineage>
</organism>